<sequence length="149" mass="16727">MAFKAKHIFDPFSPDIFDPFEGFGAGANAPSWGRETAAVANPRVNWKETLEAHVIKVDLPGLKKEEVKLEVEDGRVLQVSGERSMEQEENTDRWYRVERSSGKFVRLFRLPENVRMDQVNAAMENGVLTATVPKEEGKKPEVKAIDIAG</sequence>
<evidence type="ECO:0000313" key="7">
    <source>
        <dbReference type="EMBL" id="KAK3024668.1"/>
    </source>
</evidence>
<keyword evidence="3" id="KW-0346">Stress response</keyword>
<dbReference type="GO" id="GO:0005737">
    <property type="term" value="C:cytoplasm"/>
    <property type="evidence" value="ECO:0007669"/>
    <property type="project" value="UniProtKB-SubCell"/>
</dbReference>
<dbReference type="InterPro" id="IPR002068">
    <property type="entry name" value="A-crystallin/Hsp20_dom"/>
</dbReference>
<evidence type="ECO:0000256" key="2">
    <source>
        <dbReference type="ARBA" id="ARBA00022490"/>
    </source>
</evidence>
<comment type="caution">
    <text evidence="7">The sequence shown here is derived from an EMBL/GenBank/DDBJ whole genome shotgun (WGS) entry which is preliminary data.</text>
</comment>
<dbReference type="InterPro" id="IPR008978">
    <property type="entry name" value="HSP20-like_chaperone"/>
</dbReference>
<evidence type="ECO:0000256" key="5">
    <source>
        <dbReference type="RuleBase" id="RU003616"/>
    </source>
</evidence>
<dbReference type="AlphaFoldDB" id="A0AA88WFS2"/>
<comment type="similarity">
    <text evidence="4 5">Belongs to the small heat shock protein (HSP20) family.</text>
</comment>
<reference evidence="7" key="1">
    <citation type="submission" date="2022-12" db="EMBL/GenBank/DDBJ databases">
        <title>Draft genome assemblies for two species of Escallonia (Escalloniales).</title>
        <authorList>
            <person name="Chanderbali A."/>
            <person name="Dervinis C."/>
            <person name="Anghel I."/>
            <person name="Soltis D."/>
            <person name="Soltis P."/>
            <person name="Zapata F."/>
        </authorList>
    </citation>
    <scope>NUCLEOTIDE SEQUENCE</scope>
    <source>
        <strain evidence="7">UCBG64.0493</strain>
        <tissue evidence="7">Leaf</tissue>
    </source>
</reference>
<evidence type="ECO:0000259" key="6">
    <source>
        <dbReference type="PROSITE" id="PS01031"/>
    </source>
</evidence>
<evidence type="ECO:0000256" key="1">
    <source>
        <dbReference type="ARBA" id="ARBA00004496"/>
    </source>
</evidence>
<proteinExistence type="inferred from homology"/>
<dbReference type="PANTHER" id="PTHR11527">
    <property type="entry name" value="HEAT-SHOCK PROTEIN 20 FAMILY MEMBER"/>
    <property type="match status" value="1"/>
</dbReference>
<accession>A0AA88WFS2</accession>
<feature type="domain" description="SHSP" evidence="6">
    <location>
        <begin position="35"/>
        <end position="149"/>
    </location>
</feature>
<name>A0AA88WFS2_9ASTE</name>
<evidence type="ECO:0000313" key="8">
    <source>
        <dbReference type="Proteomes" id="UP001188597"/>
    </source>
</evidence>
<dbReference type="InterPro" id="IPR031107">
    <property type="entry name" value="Small_HSP"/>
</dbReference>
<gene>
    <name evidence="7" type="ORF">RJ639_044284</name>
</gene>
<dbReference type="Gene3D" id="2.60.40.790">
    <property type="match status" value="1"/>
</dbReference>
<evidence type="ECO:0000256" key="3">
    <source>
        <dbReference type="ARBA" id="ARBA00023016"/>
    </source>
</evidence>
<keyword evidence="8" id="KW-1185">Reference proteome</keyword>
<dbReference type="Pfam" id="PF00011">
    <property type="entry name" value="HSP20"/>
    <property type="match status" value="1"/>
</dbReference>
<dbReference type="PROSITE" id="PS01031">
    <property type="entry name" value="SHSP"/>
    <property type="match status" value="1"/>
</dbReference>
<dbReference type="CDD" id="cd06472">
    <property type="entry name" value="ACD_ScHsp26_like"/>
    <property type="match status" value="1"/>
</dbReference>
<dbReference type="SUPFAM" id="SSF49764">
    <property type="entry name" value="HSP20-like chaperones"/>
    <property type="match status" value="1"/>
</dbReference>
<protein>
    <recommendedName>
        <fullName evidence="6">SHSP domain-containing protein</fullName>
    </recommendedName>
</protein>
<comment type="subcellular location">
    <subcellularLocation>
        <location evidence="1">Cytoplasm</location>
    </subcellularLocation>
</comment>
<keyword evidence="2" id="KW-0963">Cytoplasm</keyword>
<evidence type="ECO:0000256" key="4">
    <source>
        <dbReference type="PROSITE-ProRule" id="PRU00285"/>
    </source>
</evidence>
<organism evidence="7 8">
    <name type="scientific">Escallonia herrerae</name>
    <dbReference type="NCBI Taxonomy" id="1293975"/>
    <lineage>
        <taxon>Eukaryota</taxon>
        <taxon>Viridiplantae</taxon>
        <taxon>Streptophyta</taxon>
        <taxon>Embryophyta</taxon>
        <taxon>Tracheophyta</taxon>
        <taxon>Spermatophyta</taxon>
        <taxon>Magnoliopsida</taxon>
        <taxon>eudicotyledons</taxon>
        <taxon>Gunneridae</taxon>
        <taxon>Pentapetalae</taxon>
        <taxon>asterids</taxon>
        <taxon>campanulids</taxon>
        <taxon>Escalloniales</taxon>
        <taxon>Escalloniaceae</taxon>
        <taxon>Escallonia</taxon>
    </lineage>
</organism>
<dbReference type="Proteomes" id="UP001188597">
    <property type="component" value="Unassembled WGS sequence"/>
</dbReference>
<dbReference type="EMBL" id="JAVXUP010000591">
    <property type="protein sequence ID" value="KAK3024668.1"/>
    <property type="molecule type" value="Genomic_DNA"/>
</dbReference>
<dbReference type="FunFam" id="2.60.40.790:FF:000009">
    <property type="entry name" value="17.6 kDa class I heat shock protein-like"/>
    <property type="match status" value="1"/>
</dbReference>